<proteinExistence type="predicted"/>
<dbReference type="Gene3D" id="1.10.10.10">
    <property type="entry name" value="Winged helix-like DNA-binding domain superfamily/Winged helix DNA-binding domain"/>
    <property type="match status" value="1"/>
</dbReference>
<evidence type="ECO:0000259" key="3">
    <source>
        <dbReference type="Pfam" id="PF25787"/>
    </source>
</evidence>
<feature type="domain" description="Sleeping Beauty transposase HTH" evidence="3">
    <location>
        <begin position="190"/>
        <end position="222"/>
    </location>
</feature>
<evidence type="ECO:0000256" key="2">
    <source>
        <dbReference type="ARBA" id="ARBA00023043"/>
    </source>
</evidence>
<keyword evidence="5" id="KW-1185">Reference proteome</keyword>
<dbReference type="PANTHER" id="PTHR24123:SF49">
    <property type="entry name" value="ANKYRIN-2-LIKE ISOFORM X1"/>
    <property type="match status" value="1"/>
</dbReference>
<gene>
    <name evidence="4" type="ORF">RIMI_LOCUS10204642</name>
</gene>
<dbReference type="PANTHER" id="PTHR24123">
    <property type="entry name" value="ANKYRIN REPEAT-CONTAINING"/>
    <property type="match status" value="1"/>
</dbReference>
<dbReference type="InterPro" id="IPR057667">
    <property type="entry name" value="HTH_SB"/>
</dbReference>
<keyword evidence="2" id="KW-0040">ANK repeat</keyword>
<comment type="caution">
    <text evidence="4">The sequence shown here is derived from an EMBL/GenBank/DDBJ whole genome shotgun (WGS) entry which is preliminary data.</text>
</comment>
<keyword evidence="1" id="KW-0677">Repeat</keyword>
<dbReference type="Proteomes" id="UP001176940">
    <property type="component" value="Unassembled WGS sequence"/>
</dbReference>
<dbReference type="InterPro" id="IPR051165">
    <property type="entry name" value="Multifunctional_ANK_Repeat"/>
</dbReference>
<protein>
    <recommendedName>
        <fullName evidence="3">Sleeping Beauty transposase HTH domain-containing protein</fullName>
    </recommendedName>
</protein>
<dbReference type="EMBL" id="CAUEEQ010021902">
    <property type="protein sequence ID" value="CAJ0943938.1"/>
    <property type="molecule type" value="Genomic_DNA"/>
</dbReference>
<organism evidence="4 5">
    <name type="scientific">Ranitomeya imitator</name>
    <name type="common">mimic poison frog</name>
    <dbReference type="NCBI Taxonomy" id="111125"/>
    <lineage>
        <taxon>Eukaryota</taxon>
        <taxon>Metazoa</taxon>
        <taxon>Chordata</taxon>
        <taxon>Craniata</taxon>
        <taxon>Vertebrata</taxon>
        <taxon>Euteleostomi</taxon>
        <taxon>Amphibia</taxon>
        <taxon>Batrachia</taxon>
        <taxon>Anura</taxon>
        <taxon>Neobatrachia</taxon>
        <taxon>Hyloidea</taxon>
        <taxon>Dendrobatidae</taxon>
        <taxon>Dendrobatinae</taxon>
        <taxon>Ranitomeya</taxon>
    </lineage>
</organism>
<name>A0ABN9LR61_9NEOB</name>
<dbReference type="InterPro" id="IPR036388">
    <property type="entry name" value="WH-like_DNA-bd_sf"/>
</dbReference>
<reference evidence="4" key="1">
    <citation type="submission" date="2023-07" db="EMBL/GenBank/DDBJ databases">
        <authorList>
            <person name="Stuckert A."/>
        </authorList>
    </citation>
    <scope>NUCLEOTIDE SEQUENCE</scope>
</reference>
<evidence type="ECO:0000256" key="1">
    <source>
        <dbReference type="ARBA" id="ARBA00022737"/>
    </source>
</evidence>
<accession>A0ABN9LR61</accession>
<evidence type="ECO:0000313" key="5">
    <source>
        <dbReference type="Proteomes" id="UP001176940"/>
    </source>
</evidence>
<sequence length="239" mass="26984">MVTTRVVRRRVIIQSDNMADILPETVTEEQYTDEHGHIIVKKVTRKIIRRFVLPDGTEKEEVVAQGGSQEPVTIEDGDSVSKVMKRTVLKSDSKQSEISFTEPRVMSSDFEVEPVEGRNVSKVVKTTLVHGERTEKCIGDSSLASDLPSAKDDFEKKPSYFALIICINCICLKSTPVHMLNQSHFNLSSMAKTKELSKDTRDKIVNLHKAGMGYRTISKQLGENCWHNYYKMEAAQDDC</sequence>
<evidence type="ECO:0000313" key="4">
    <source>
        <dbReference type="EMBL" id="CAJ0943938.1"/>
    </source>
</evidence>
<dbReference type="Pfam" id="PF25787">
    <property type="entry name" value="HTH_SB"/>
    <property type="match status" value="1"/>
</dbReference>